<gene>
    <name evidence="7" type="primary">acdS</name>
    <name evidence="7" type="ORF">CGCSCA2_v006687</name>
</gene>
<dbReference type="PANTHER" id="PTHR43780">
    <property type="entry name" value="1-AMINOCYCLOPROPANE-1-CARBOXYLATE DEAMINASE-RELATED"/>
    <property type="match status" value="1"/>
</dbReference>
<comment type="similarity">
    <text evidence="2">Belongs to the ACC deaminase/D-cysteine desulfhydrase family.</text>
</comment>
<dbReference type="PANTHER" id="PTHR43780:SF2">
    <property type="entry name" value="1-AMINOCYCLOPROPANE-1-CARBOXYLATE DEAMINASE-RELATED"/>
    <property type="match status" value="1"/>
</dbReference>
<evidence type="ECO:0000256" key="4">
    <source>
        <dbReference type="PIRSR" id="PIRSR006278-1"/>
    </source>
</evidence>
<accession>A0A9P5ET91</accession>
<dbReference type="PIRSF" id="PIRSF006278">
    <property type="entry name" value="ACCD_DCysDesulf"/>
    <property type="match status" value="1"/>
</dbReference>
<dbReference type="Pfam" id="PF00291">
    <property type="entry name" value="PALP"/>
    <property type="match status" value="1"/>
</dbReference>
<dbReference type="GO" id="GO:0019148">
    <property type="term" value="F:D-cysteine desulfhydrase activity"/>
    <property type="evidence" value="ECO:0007669"/>
    <property type="project" value="TreeGrafter"/>
</dbReference>
<dbReference type="InterPro" id="IPR027278">
    <property type="entry name" value="ACCD_DCysDesulf"/>
</dbReference>
<evidence type="ECO:0000256" key="1">
    <source>
        <dbReference type="ARBA" id="ARBA00001933"/>
    </source>
</evidence>
<keyword evidence="8" id="KW-1185">Reference proteome</keyword>
<feature type="modified residue" description="N6-(pyridoxal phosphate)lysine" evidence="5">
    <location>
        <position position="61"/>
    </location>
</feature>
<dbReference type="EMBL" id="QPMT01000018">
    <property type="protein sequence ID" value="KAF4859186.1"/>
    <property type="molecule type" value="Genomic_DNA"/>
</dbReference>
<evidence type="ECO:0000259" key="6">
    <source>
        <dbReference type="Pfam" id="PF00291"/>
    </source>
</evidence>
<dbReference type="InterPro" id="IPR001926">
    <property type="entry name" value="TrpB-like_PALP"/>
</dbReference>
<dbReference type="OrthoDB" id="10266364at2759"/>
<dbReference type="SUPFAM" id="SSF53686">
    <property type="entry name" value="Tryptophan synthase beta subunit-like PLP-dependent enzymes"/>
    <property type="match status" value="1"/>
</dbReference>
<dbReference type="Gene3D" id="3.40.50.1100">
    <property type="match status" value="2"/>
</dbReference>
<dbReference type="Proteomes" id="UP000711996">
    <property type="component" value="Unassembled WGS sequence"/>
</dbReference>
<feature type="active site" description="Nucleophile" evidence="4">
    <location>
        <position position="88"/>
    </location>
</feature>
<proteinExistence type="inferred from homology"/>
<protein>
    <submittedName>
        <fullName evidence="7">1-aminocyclopropane-1-carboxylate deaminase</fullName>
    </submittedName>
</protein>
<evidence type="ECO:0000256" key="2">
    <source>
        <dbReference type="ARBA" id="ARBA00008639"/>
    </source>
</evidence>
<organism evidence="7 8">
    <name type="scientific">Colletotrichum siamense</name>
    <name type="common">Anthracnose fungus</name>
    <dbReference type="NCBI Taxonomy" id="690259"/>
    <lineage>
        <taxon>Eukaryota</taxon>
        <taxon>Fungi</taxon>
        <taxon>Dikarya</taxon>
        <taxon>Ascomycota</taxon>
        <taxon>Pezizomycotina</taxon>
        <taxon>Sordariomycetes</taxon>
        <taxon>Hypocreomycetidae</taxon>
        <taxon>Glomerellales</taxon>
        <taxon>Glomerellaceae</taxon>
        <taxon>Colletotrichum</taxon>
        <taxon>Colletotrichum gloeosporioides species complex</taxon>
    </lineage>
</organism>
<dbReference type="InterPro" id="IPR036052">
    <property type="entry name" value="TrpB-like_PALP_sf"/>
</dbReference>
<dbReference type="AlphaFoldDB" id="A0A9P5ET91"/>
<keyword evidence="3 5" id="KW-0663">Pyridoxal phosphate</keyword>
<feature type="domain" description="Tryptophan synthase beta chain-like PALP" evidence="6">
    <location>
        <begin position="20"/>
        <end position="337"/>
    </location>
</feature>
<evidence type="ECO:0000256" key="3">
    <source>
        <dbReference type="ARBA" id="ARBA00022898"/>
    </source>
</evidence>
<comment type="cofactor">
    <cofactor evidence="1">
        <name>pyridoxal 5'-phosphate</name>
        <dbReference type="ChEBI" id="CHEBI:597326"/>
    </cofactor>
</comment>
<comment type="caution">
    <text evidence="7">The sequence shown here is derived from an EMBL/GenBank/DDBJ whole genome shotgun (WGS) entry which is preliminary data.</text>
</comment>
<reference evidence="7" key="1">
    <citation type="submission" date="2019-06" db="EMBL/GenBank/DDBJ databases">
        <authorList>
            <person name="Gan P."/>
            <person name="Shirasu K."/>
        </authorList>
    </citation>
    <scope>NUCLEOTIDE SEQUENCE [LARGE SCALE GENOMIC DNA]</scope>
    <source>
        <strain evidence="7">CAD2</strain>
    </source>
</reference>
<evidence type="ECO:0000313" key="8">
    <source>
        <dbReference type="Proteomes" id="UP000711996"/>
    </source>
</evidence>
<sequence length="375" mass="40371">MVHLPEPLASFERVPLLFDHPSPLHLLPRLSKHVEKSSPAPVQVWIKREDCSSGIGLGGNKVRKLEYVFPSALIDGCDTIVTTGGVQSNHMRQVVAVANRLGLKTVLVPQNRPKSKPEAYDVSGNVQVNKILGAEYTAPGITLEDAAASLRSNGQKPYIISSGASSHLYGGLGFARWAFEVVEQEQNLGVFFDFVVVPVASGGTLGGMLAGFKLADRLQSSSSNDPAKKTRERKVIGIDTYNKPIGVLEASILEIAQRTARLIGLADGVVKPEDVVLDTRYNAGTHSGWSESTAEAVRLLGRTEGIVADPIYSGRALGAILDKAKLGEFAGGENVLFGNNMVNLIAYGDSGQSSELFARPIFMLWNSFYNTRLLI</sequence>
<name>A0A9P5ET91_COLSI</name>
<evidence type="ECO:0000313" key="7">
    <source>
        <dbReference type="EMBL" id="KAF4859186.1"/>
    </source>
</evidence>
<evidence type="ECO:0000256" key="5">
    <source>
        <dbReference type="PIRSR" id="PIRSR006278-2"/>
    </source>
</evidence>